<dbReference type="Pfam" id="PF01168">
    <property type="entry name" value="Ala_racemase_N"/>
    <property type="match status" value="1"/>
</dbReference>
<keyword evidence="6" id="KW-1185">Reference proteome</keyword>
<dbReference type="CDD" id="cd00635">
    <property type="entry name" value="PLPDE_III_YBL036c_like"/>
    <property type="match status" value="1"/>
</dbReference>
<dbReference type="RefSeq" id="WP_375518568.1">
    <property type="nucleotide sequence ID" value="NZ_JBHIRY010000002.1"/>
</dbReference>
<feature type="domain" description="Alanine racemase N-terminal" evidence="4">
    <location>
        <begin position="25"/>
        <end position="226"/>
    </location>
</feature>
<organism evidence="5 6">
    <name type="scientific">Paenibacillus medicaginis</name>
    <dbReference type="NCBI Taxonomy" id="1470560"/>
    <lineage>
        <taxon>Bacteria</taxon>
        <taxon>Bacillati</taxon>
        <taxon>Bacillota</taxon>
        <taxon>Bacilli</taxon>
        <taxon>Bacillales</taxon>
        <taxon>Paenibacillaceae</taxon>
        <taxon>Paenibacillus</taxon>
    </lineage>
</organism>
<dbReference type="PANTHER" id="PTHR10146">
    <property type="entry name" value="PROLINE SYNTHETASE CO-TRANSCRIBED BACTERIAL HOMOLOG PROTEIN"/>
    <property type="match status" value="1"/>
</dbReference>
<comment type="function">
    <text evidence="2">Pyridoxal 5'-phosphate (PLP)-binding protein, which is involved in PLP homeostasis.</text>
</comment>
<feature type="modified residue" description="N6-(pyridoxal phosphate)lysine" evidence="2">
    <location>
        <position position="35"/>
    </location>
</feature>
<dbReference type="InterPro" id="IPR011078">
    <property type="entry name" value="PyrdxlP_homeostasis"/>
</dbReference>
<dbReference type="PANTHER" id="PTHR10146:SF14">
    <property type="entry name" value="PYRIDOXAL PHOSPHATE HOMEOSTASIS PROTEIN"/>
    <property type="match status" value="1"/>
</dbReference>
<name>A0ABV5BYC9_9BACL</name>
<evidence type="ECO:0000256" key="2">
    <source>
        <dbReference type="HAMAP-Rule" id="MF_02087"/>
    </source>
</evidence>
<reference evidence="5 6" key="1">
    <citation type="submission" date="2024-09" db="EMBL/GenBank/DDBJ databases">
        <title>Paenibacillus zeirhizospherea sp. nov., isolated from surface of the maize (Zea mays) roots in a horticulture field, Hungary.</title>
        <authorList>
            <person name="Marton D."/>
            <person name="Farkas M."/>
            <person name="Bedics A."/>
            <person name="Toth E."/>
            <person name="Tancsics A."/>
            <person name="Boka K."/>
            <person name="Marati G."/>
            <person name="Kriszt B."/>
            <person name="Cserhati M."/>
        </authorList>
    </citation>
    <scope>NUCLEOTIDE SEQUENCE [LARGE SCALE GENOMIC DNA]</scope>
    <source>
        <strain evidence="5 6">JCM 18446</strain>
    </source>
</reference>
<dbReference type="Proteomes" id="UP001580430">
    <property type="component" value="Unassembled WGS sequence"/>
</dbReference>
<proteinExistence type="inferred from homology"/>
<dbReference type="PIRSF" id="PIRSF004848">
    <property type="entry name" value="YBL036c_PLPDEIII"/>
    <property type="match status" value="1"/>
</dbReference>
<dbReference type="HAMAP" id="MF_02087">
    <property type="entry name" value="PLP_homeostasis"/>
    <property type="match status" value="1"/>
</dbReference>
<dbReference type="NCBIfam" id="TIGR00044">
    <property type="entry name" value="YggS family pyridoxal phosphate-dependent enzyme"/>
    <property type="match status" value="1"/>
</dbReference>
<dbReference type="Gene3D" id="3.20.20.10">
    <property type="entry name" value="Alanine racemase"/>
    <property type="match status" value="1"/>
</dbReference>
<dbReference type="InterPro" id="IPR001608">
    <property type="entry name" value="Ala_racemase_N"/>
</dbReference>
<comment type="caution">
    <text evidence="5">The sequence shown here is derived from an EMBL/GenBank/DDBJ whole genome shotgun (WGS) entry which is preliminary data.</text>
</comment>
<sequence length="233" mass="26014">MSLGDRIRKVNERVEAACQRSGRAREDVNIIAVTKYVSVSAMSAVLDSGLLHVGENRWQQAEEKWKQLGHRGIWHYIGNLQTNKVKDVVGKFPYIHSLDRLSLANELEKKAADLDLTVKAFVQVNISGEESKHGLEPDQAAAFLKDISGLKHVHVIGLMTMAPHVDDPELTRPVFRGLRELRDELNGQALTPEPLKELSMGMSNDFEVAVEEGATWLRLGSILVGKEEDEAWV</sequence>
<dbReference type="InterPro" id="IPR029066">
    <property type="entry name" value="PLP-binding_barrel"/>
</dbReference>
<gene>
    <name evidence="5" type="ORF">ACE5LO_02850</name>
</gene>
<evidence type="ECO:0000313" key="6">
    <source>
        <dbReference type="Proteomes" id="UP001580430"/>
    </source>
</evidence>
<evidence type="ECO:0000256" key="3">
    <source>
        <dbReference type="RuleBase" id="RU004514"/>
    </source>
</evidence>
<evidence type="ECO:0000313" key="5">
    <source>
        <dbReference type="EMBL" id="MFB5759325.1"/>
    </source>
</evidence>
<evidence type="ECO:0000259" key="4">
    <source>
        <dbReference type="Pfam" id="PF01168"/>
    </source>
</evidence>
<protein>
    <recommendedName>
        <fullName evidence="2">Pyridoxal phosphate homeostasis protein</fullName>
        <shortName evidence="2">PLP homeostasis protein</shortName>
    </recommendedName>
</protein>
<dbReference type="SUPFAM" id="SSF51419">
    <property type="entry name" value="PLP-binding barrel"/>
    <property type="match status" value="1"/>
</dbReference>
<keyword evidence="1 2" id="KW-0663">Pyridoxal phosphate</keyword>
<accession>A0ABV5BYC9</accession>
<dbReference type="EMBL" id="JBHIRY010000002">
    <property type="protein sequence ID" value="MFB5759325.1"/>
    <property type="molecule type" value="Genomic_DNA"/>
</dbReference>
<comment type="similarity">
    <text evidence="2 3">Belongs to the pyridoxal phosphate-binding protein YggS/PROSC family.</text>
</comment>
<evidence type="ECO:0000256" key="1">
    <source>
        <dbReference type="ARBA" id="ARBA00022898"/>
    </source>
</evidence>